<reference evidence="12" key="1">
    <citation type="submission" date="2013-03" db="EMBL/GenBank/DDBJ databases">
        <title>The Genome Sequence of Anopheles christyi ACHKN1017.</title>
        <authorList>
            <consortium name="The Broad Institute Genomics Platform"/>
            <person name="Neafsey D.E."/>
            <person name="Besansky N."/>
            <person name="Walker B."/>
            <person name="Young S.K."/>
            <person name="Zeng Q."/>
            <person name="Gargeya S."/>
            <person name="Fitzgerald M."/>
            <person name="Haas B."/>
            <person name="Abouelleil A."/>
            <person name="Allen A.W."/>
            <person name="Alvarado L."/>
            <person name="Arachchi H.M."/>
            <person name="Berlin A.M."/>
            <person name="Chapman S.B."/>
            <person name="Gainer-Dewar J."/>
            <person name="Goldberg J."/>
            <person name="Griggs A."/>
            <person name="Gujja S."/>
            <person name="Hansen M."/>
            <person name="Howarth C."/>
            <person name="Imamovic A."/>
            <person name="Ireland A."/>
            <person name="Larimer J."/>
            <person name="McCowan C."/>
            <person name="Murphy C."/>
            <person name="Pearson M."/>
            <person name="Poon T.W."/>
            <person name="Priest M."/>
            <person name="Roberts A."/>
            <person name="Saif S."/>
            <person name="Shea T."/>
            <person name="Sisk P."/>
            <person name="Sykes S."/>
            <person name="Wortman J."/>
            <person name="Nusbaum C."/>
            <person name="Birren B."/>
        </authorList>
    </citation>
    <scope>NUCLEOTIDE SEQUENCE [LARGE SCALE GENOMIC DNA]</scope>
    <source>
        <strain evidence="12">ACHKN1017</strain>
    </source>
</reference>
<accession>A0A182JUF7</accession>
<dbReference type="InterPro" id="IPR039999">
    <property type="entry name" value="LYAR"/>
</dbReference>
<evidence type="ECO:0000256" key="1">
    <source>
        <dbReference type="ARBA" id="ARBA00004123"/>
    </source>
</evidence>
<evidence type="ECO:0000256" key="4">
    <source>
        <dbReference type="ARBA" id="ARBA00022771"/>
    </source>
</evidence>
<evidence type="ECO:0000313" key="11">
    <source>
        <dbReference type="EnsemblMetazoa" id="ACHR002139-PA"/>
    </source>
</evidence>
<feature type="region of interest" description="Disordered" evidence="8">
    <location>
        <begin position="144"/>
        <end position="298"/>
    </location>
</feature>
<keyword evidence="4 7" id="KW-0863">Zinc-finger</keyword>
<dbReference type="Gene3D" id="3.30.1490.490">
    <property type="match status" value="1"/>
</dbReference>
<dbReference type="Pfam" id="PF08790">
    <property type="entry name" value="zf-LYAR"/>
    <property type="match status" value="1"/>
</dbReference>
<keyword evidence="2" id="KW-0479">Metal-binding</keyword>
<dbReference type="VEuPathDB" id="VectorBase:ACHR002139"/>
<dbReference type="STRING" id="43041.A0A182JUF7"/>
<evidence type="ECO:0000256" key="2">
    <source>
        <dbReference type="ARBA" id="ARBA00022723"/>
    </source>
</evidence>
<keyword evidence="5" id="KW-0862">Zinc</keyword>
<dbReference type="InterPro" id="IPR058719">
    <property type="entry name" value="WHD_LYAR"/>
</dbReference>
<feature type="compositionally biased region" description="Polar residues" evidence="8">
    <location>
        <begin position="151"/>
        <end position="168"/>
    </location>
</feature>
<evidence type="ECO:0000256" key="7">
    <source>
        <dbReference type="PROSITE-ProRule" id="PRU01145"/>
    </source>
</evidence>
<evidence type="ECO:0000313" key="12">
    <source>
        <dbReference type="Proteomes" id="UP000075881"/>
    </source>
</evidence>
<dbReference type="Proteomes" id="UP000075881">
    <property type="component" value="Unassembled WGS sequence"/>
</dbReference>
<dbReference type="FunFam" id="3.30.1490.490:FF:000001">
    <property type="entry name" value="cell growth-regulating nucleolar protein-like"/>
    <property type="match status" value="1"/>
</dbReference>
<feature type="domain" description="Cell growth-regulating nucleolar protein-like winged helix" evidence="10">
    <location>
        <begin position="296"/>
        <end position="363"/>
    </location>
</feature>
<evidence type="ECO:0000256" key="5">
    <source>
        <dbReference type="ARBA" id="ARBA00022833"/>
    </source>
</evidence>
<dbReference type="PROSITE" id="PS51804">
    <property type="entry name" value="ZF_C2HC_LYAR"/>
    <property type="match status" value="2"/>
</dbReference>
<proteinExistence type="predicted"/>
<evidence type="ECO:0000259" key="9">
    <source>
        <dbReference type="Pfam" id="PF08790"/>
    </source>
</evidence>
<dbReference type="PANTHER" id="PTHR13100">
    <property type="entry name" value="CELL GROWTH-REGULATING NUCLEOLAR PROTEIN LYAR"/>
    <property type="match status" value="1"/>
</dbReference>
<organism evidence="11 12">
    <name type="scientific">Anopheles christyi</name>
    <dbReference type="NCBI Taxonomy" id="43041"/>
    <lineage>
        <taxon>Eukaryota</taxon>
        <taxon>Metazoa</taxon>
        <taxon>Ecdysozoa</taxon>
        <taxon>Arthropoda</taxon>
        <taxon>Hexapoda</taxon>
        <taxon>Insecta</taxon>
        <taxon>Pterygota</taxon>
        <taxon>Neoptera</taxon>
        <taxon>Endopterygota</taxon>
        <taxon>Diptera</taxon>
        <taxon>Nematocera</taxon>
        <taxon>Culicoidea</taxon>
        <taxon>Culicidae</taxon>
        <taxon>Anophelinae</taxon>
        <taxon>Anopheles</taxon>
    </lineage>
</organism>
<dbReference type="EnsemblMetazoa" id="ACHR002139-RA">
    <property type="protein sequence ID" value="ACHR002139-PA"/>
    <property type="gene ID" value="ACHR002139"/>
</dbReference>
<keyword evidence="3" id="KW-0677">Repeat</keyword>
<dbReference type="GO" id="GO:0005730">
    <property type="term" value="C:nucleolus"/>
    <property type="evidence" value="ECO:0007669"/>
    <property type="project" value="TreeGrafter"/>
</dbReference>
<dbReference type="GO" id="GO:0008270">
    <property type="term" value="F:zinc ion binding"/>
    <property type="evidence" value="ECO:0007669"/>
    <property type="project" value="UniProtKB-KW"/>
</dbReference>
<protein>
    <submittedName>
        <fullName evidence="11">Uncharacterized protein</fullName>
    </submittedName>
</protein>
<evidence type="ECO:0000259" key="10">
    <source>
        <dbReference type="Pfam" id="PF25879"/>
    </source>
</evidence>
<feature type="domain" description="Zinc finger C2H2 LYAR-type" evidence="9">
    <location>
        <begin position="31"/>
        <end position="58"/>
    </location>
</feature>
<dbReference type="GO" id="GO:0006364">
    <property type="term" value="P:rRNA processing"/>
    <property type="evidence" value="ECO:0007669"/>
    <property type="project" value="TreeGrafter"/>
</dbReference>
<reference evidence="11" key="2">
    <citation type="submission" date="2020-05" db="UniProtKB">
        <authorList>
            <consortium name="EnsemblMetazoa"/>
        </authorList>
    </citation>
    <scope>IDENTIFICATION</scope>
    <source>
        <strain evidence="11">ACHKN1017</strain>
    </source>
</reference>
<feature type="compositionally biased region" description="Polar residues" evidence="8">
    <location>
        <begin position="204"/>
        <end position="224"/>
    </location>
</feature>
<feature type="compositionally biased region" description="Basic and acidic residues" evidence="8">
    <location>
        <begin position="265"/>
        <end position="274"/>
    </location>
</feature>
<feature type="compositionally biased region" description="Polar residues" evidence="8">
    <location>
        <begin position="280"/>
        <end position="298"/>
    </location>
</feature>
<dbReference type="GO" id="GO:0000122">
    <property type="term" value="P:negative regulation of transcription by RNA polymerase II"/>
    <property type="evidence" value="ECO:0007669"/>
    <property type="project" value="TreeGrafter"/>
</dbReference>
<evidence type="ECO:0000256" key="8">
    <source>
        <dbReference type="SAM" id="MobiDB-lite"/>
    </source>
</evidence>
<dbReference type="AlphaFoldDB" id="A0A182JUF7"/>
<dbReference type="InterPro" id="IPR014898">
    <property type="entry name" value="Znf_C2H2_LYAR"/>
</dbReference>
<keyword evidence="12" id="KW-1185">Reference proteome</keyword>
<keyword evidence="6" id="KW-0539">Nucleus</keyword>
<dbReference type="PANTHER" id="PTHR13100:SF10">
    <property type="entry name" value="CELL GROWTH-REGULATING NUCLEOLAR PROTEIN"/>
    <property type="match status" value="1"/>
</dbReference>
<dbReference type="Pfam" id="PF25879">
    <property type="entry name" value="WHD_LYAR"/>
    <property type="match status" value="1"/>
</dbReference>
<dbReference type="SUPFAM" id="SSF57667">
    <property type="entry name" value="beta-beta-alpha zinc fingers"/>
    <property type="match status" value="2"/>
</dbReference>
<name>A0A182JUF7_9DIPT</name>
<evidence type="ECO:0000256" key="6">
    <source>
        <dbReference type="ARBA" id="ARBA00023242"/>
    </source>
</evidence>
<comment type="subcellular location">
    <subcellularLocation>
        <location evidence="1">Nucleus</location>
    </subcellularLocation>
</comment>
<dbReference type="InterPro" id="IPR036236">
    <property type="entry name" value="Znf_C2H2_sf"/>
</dbReference>
<sequence>MVFFICNNCGESLKKHVVVTHAYRCKRDISVSCMDCQKDFTGETYNAHTSCITEEEKYSSKDFVAKEKKGAKKQENWIVMVRAITERKTNLPNGVMTVFEFIKRNDNVPRKSKGFMNFCQNSCRQASKKDVEMAWALIQEEVEEEKKKEANSTITETLVPTKNGTTASEAVKNVEAQKRKMQEDESSQPTKQKKKKANKATENGQGDENTSASKKAQKVPQNGNEVEVVPPAAKQKKQKTKDATENEQNEQVPQVEKQKKRKTKRAAENGHDEETALLENGTNGSTTEQGQNGNEEQFNWSEVIRNLIVSKNNEMKLSMLKKKVMKRYQQLTGAECDGKFEKKFHKKIAKAGLVVENDTVRLVEA</sequence>
<dbReference type="GO" id="GO:0003677">
    <property type="term" value="F:DNA binding"/>
    <property type="evidence" value="ECO:0007669"/>
    <property type="project" value="InterPro"/>
</dbReference>
<evidence type="ECO:0000256" key="3">
    <source>
        <dbReference type="ARBA" id="ARBA00022737"/>
    </source>
</evidence>